<name>A0A1H9XPM9_9PSEU</name>
<feature type="transmembrane region" description="Helical" evidence="1">
    <location>
        <begin position="132"/>
        <end position="149"/>
    </location>
</feature>
<keyword evidence="3" id="KW-1185">Reference proteome</keyword>
<evidence type="ECO:0000256" key="1">
    <source>
        <dbReference type="SAM" id="Phobius"/>
    </source>
</evidence>
<evidence type="ECO:0000313" key="3">
    <source>
        <dbReference type="Proteomes" id="UP000199028"/>
    </source>
</evidence>
<evidence type="ECO:0000313" key="2">
    <source>
        <dbReference type="EMBL" id="SES47969.1"/>
    </source>
</evidence>
<gene>
    <name evidence="2" type="ORF">SAMN05216195_11665</name>
</gene>
<dbReference type="Proteomes" id="UP000199028">
    <property type="component" value="Unassembled WGS sequence"/>
</dbReference>
<dbReference type="EMBL" id="FOFT01000016">
    <property type="protein sequence ID" value="SES47969.1"/>
    <property type="molecule type" value="Genomic_DNA"/>
</dbReference>
<feature type="transmembrane region" description="Helical" evidence="1">
    <location>
        <begin position="110"/>
        <end position="126"/>
    </location>
</feature>
<feature type="transmembrane region" description="Helical" evidence="1">
    <location>
        <begin position="158"/>
        <end position="179"/>
    </location>
</feature>
<keyword evidence="1" id="KW-1133">Transmembrane helix</keyword>
<reference evidence="3" key="1">
    <citation type="submission" date="2016-10" db="EMBL/GenBank/DDBJ databases">
        <authorList>
            <person name="Varghese N."/>
            <person name="Submissions S."/>
        </authorList>
    </citation>
    <scope>NUCLEOTIDE SEQUENCE [LARGE SCALE GENOMIC DNA]</scope>
    <source>
        <strain evidence="3">CGMCC 4.578</strain>
    </source>
</reference>
<protein>
    <submittedName>
        <fullName evidence="2">Uncharacterized protein</fullName>
    </submittedName>
</protein>
<keyword evidence="1" id="KW-0812">Transmembrane</keyword>
<feature type="transmembrane region" description="Helical" evidence="1">
    <location>
        <begin position="31"/>
        <end position="50"/>
    </location>
</feature>
<accession>A0A1H9XPM9</accession>
<feature type="transmembrane region" description="Helical" evidence="1">
    <location>
        <begin position="81"/>
        <end position="98"/>
    </location>
</feature>
<organism evidence="2 3">
    <name type="scientific">Lentzea flaviverrucosa</name>
    <dbReference type="NCBI Taxonomy" id="200379"/>
    <lineage>
        <taxon>Bacteria</taxon>
        <taxon>Bacillati</taxon>
        <taxon>Actinomycetota</taxon>
        <taxon>Actinomycetes</taxon>
        <taxon>Pseudonocardiales</taxon>
        <taxon>Pseudonocardiaceae</taxon>
        <taxon>Lentzea</taxon>
    </lineage>
</organism>
<sequence length="227" mass="25449">MCQQGSRARREGCDPGYVIVLRVSSKHTGSALTGAAVLFVLLRLLAVSHYDWHTAFALLHTLELDDAPGLFLGTFMADDRISTVLLMIVTPATFFFYFRTREDPERANTTALLTLIVLIALMVSHTLTYHRWWLSAGAVAIGAAMMLAIRNARWLLKWFAWLLAGSALAVAAIVSTPWVPKEKINDAEEVYVFETSPGFLKVLKAKDREFTILRTEDVRKRVELADH</sequence>
<dbReference type="AlphaFoldDB" id="A0A1H9XPM9"/>
<keyword evidence="1" id="KW-0472">Membrane</keyword>
<proteinExistence type="predicted"/>